<dbReference type="PANTHER" id="PTHR31814:SF2">
    <property type="entry name" value="PHOSPHOMEVALONATE KINASE"/>
    <property type="match status" value="1"/>
</dbReference>
<dbReference type="InterPro" id="IPR020568">
    <property type="entry name" value="Ribosomal_Su5_D2-typ_SF"/>
</dbReference>
<evidence type="ECO:0000256" key="6">
    <source>
        <dbReference type="ARBA" id="ARBA00022840"/>
    </source>
</evidence>
<gene>
    <name evidence="9" type="ORF">SAMN05660453_0339</name>
</gene>
<keyword evidence="10" id="KW-1185">Reference proteome</keyword>
<dbReference type="InterPro" id="IPR006204">
    <property type="entry name" value="GHMP_kinase_N_dom"/>
</dbReference>
<evidence type="ECO:0000256" key="5">
    <source>
        <dbReference type="ARBA" id="ARBA00022777"/>
    </source>
</evidence>
<dbReference type="AlphaFoldDB" id="A0A1I1EDA8"/>
<keyword evidence="5 9" id="KW-0418">Kinase</keyword>
<dbReference type="RefSeq" id="WP_091501398.1">
    <property type="nucleotide sequence ID" value="NZ_FOLI01000001.1"/>
</dbReference>
<dbReference type="EC" id="2.7.4.2" evidence="2"/>
<accession>A0A1I1EDA8</accession>
<dbReference type="GO" id="GO:0004631">
    <property type="term" value="F:phosphomevalonate kinase activity"/>
    <property type="evidence" value="ECO:0007669"/>
    <property type="project" value="UniProtKB-EC"/>
</dbReference>
<dbReference type="SUPFAM" id="SSF54211">
    <property type="entry name" value="Ribosomal protein S5 domain 2-like"/>
    <property type="match status" value="1"/>
</dbReference>
<evidence type="ECO:0000256" key="1">
    <source>
        <dbReference type="ARBA" id="ARBA00005017"/>
    </source>
</evidence>
<dbReference type="Pfam" id="PF00288">
    <property type="entry name" value="GHMP_kinases_N"/>
    <property type="match status" value="1"/>
</dbReference>
<proteinExistence type="predicted"/>
<dbReference type="STRING" id="283737.SAMN05660453_0339"/>
<evidence type="ECO:0000256" key="4">
    <source>
        <dbReference type="ARBA" id="ARBA00022741"/>
    </source>
</evidence>
<dbReference type="Gene3D" id="3.30.70.890">
    <property type="entry name" value="GHMP kinase, C-terminal domain"/>
    <property type="match status" value="1"/>
</dbReference>
<dbReference type="Gene3D" id="3.30.230.10">
    <property type="match status" value="1"/>
</dbReference>
<dbReference type="InterPro" id="IPR014721">
    <property type="entry name" value="Ribsml_uS5_D2-typ_fold_subgr"/>
</dbReference>
<keyword evidence="4" id="KW-0547">Nucleotide-binding</keyword>
<sequence length="348" mass="37522">MNNSLHITVPGKLFLAGEYAVTTPGQPAIIAAVDRGMTVDIHTDSPESTNQIILQSDQYEAPYQTNWKKVQAITTADLATGSWTFIRAALAVFHQAHQELFLDGEKPLPTVTLLIRSTMKSKEGKLGLGSSAAVTVAIIKALHASLLEDNNPSSVFKEAAFAHYLVQGSGSLGDIATAAYDQSICYQAPVWLAEKKIWQISDYKTLDWSEMAVTPLNWPAGWTFQIVASRQPASTRKALAKTTDLSELLSASKKAVEAAKSAIQAEDYDGFKKALKDNQEALVEALPDDYQTEKLATFLAIIKRLDLAGKISGAGFGDNGFVVGNDEHSLLPVKTAARTAGLSVIDQN</sequence>
<dbReference type="Proteomes" id="UP000199376">
    <property type="component" value="Unassembled WGS sequence"/>
</dbReference>
<evidence type="ECO:0000259" key="8">
    <source>
        <dbReference type="Pfam" id="PF08544"/>
    </source>
</evidence>
<evidence type="ECO:0000313" key="10">
    <source>
        <dbReference type="Proteomes" id="UP000199376"/>
    </source>
</evidence>
<feature type="domain" description="GHMP kinase N-terminal" evidence="7">
    <location>
        <begin position="104"/>
        <end position="180"/>
    </location>
</feature>
<name>A0A1I1EDA8_9LACO</name>
<evidence type="ECO:0000313" key="9">
    <source>
        <dbReference type="EMBL" id="SFB82960.1"/>
    </source>
</evidence>
<keyword evidence="3" id="KW-0808">Transferase</keyword>
<comment type="pathway">
    <text evidence="1">Isoprenoid biosynthesis; isopentenyl diphosphate biosynthesis via mevalonate pathway; isopentenyl diphosphate from (R)-mevalonate: step 2/3.</text>
</comment>
<dbReference type="SUPFAM" id="SSF55060">
    <property type="entry name" value="GHMP Kinase, C-terminal domain"/>
    <property type="match status" value="1"/>
</dbReference>
<dbReference type="InterPro" id="IPR036554">
    <property type="entry name" value="GHMP_kinase_C_sf"/>
</dbReference>
<dbReference type="OrthoDB" id="1522677at2"/>
<evidence type="ECO:0000259" key="7">
    <source>
        <dbReference type="Pfam" id="PF00288"/>
    </source>
</evidence>
<dbReference type="InterPro" id="IPR035102">
    <property type="entry name" value="Phosphomevalonate_kinase"/>
</dbReference>
<dbReference type="Pfam" id="PF08544">
    <property type="entry name" value="GHMP_kinases_C"/>
    <property type="match status" value="1"/>
</dbReference>
<evidence type="ECO:0000256" key="2">
    <source>
        <dbReference type="ARBA" id="ARBA00012958"/>
    </source>
</evidence>
<organism evidence="9 10">
    <name type="scientific">Fructobacillus durionis</name>
    <dbReference type="NCBI Taxonomy" id="283737"/>
    <lineage>
        <taxon>Bacteria</taxon>
        <taxon>Bacillati</taxon>
        <taxon>Bacillota</taxon>
        <taxon>Bacilli</taxon>
        <taxon>Lactobacillales</taxon>
        <taxon>Lactobacillaceae</taxon>
        <taxon>Fructobacillus</taxon>
    </lineage>
</organism>
<dbReference type="EMBL" id="FOLI01000001">
    <property type="protein sequence ID" value="SFB82960.1"/>
    <property type="molecule type" value="Genomic_DNA"/>
</dbReference>
<feature type="domain" description="GHMP kinase C-terminal" evidence="8">
    <location>
        <begin position="260"/>
        <end position="333"/>
    </location>
</feature>
<evidence type="ECO:0000256" key="3">
    <source>
        <dbReference type="ARBA" id="ARBA00022679"/>
    </source>
</evidence>
<dbReference type="InterPro" id="IPR013750">
    <property type="entry name" value="GHMP_kinase_C_dom"/>
</dbReference>
<dbReference type="GO" id="GO:0005524">
    <property type="term" value="F:ATP binding"/>
    <property type="evidence" value="ECO:0007669"/>
    <property type="project" value="UniProtKB-KW"/>
</dbReference>
<dbReference type="UniPathway" id="UPA00057">
    <property type="reaction ID" value="UER00099"/>
</dbReference>
<reference evidence="9 10" key="1">
    <citation type="submission" date="2016-10" db="EMBL/GenBank/DDBJ databases">
        <authorList>
            <person name="de Groot N.N."/>
        </authorList>
    </citation>
    <scope>NUCLEOTIDE SEQUENCE [LARGE SCALE GENOMIC DNA]</scope>
    <source>
        <strain evidence="9 10">DSM 19113</strain>
    </source>
</reference>
<dbReference type="PANTHER" id="PTHR31814">
    <property type="match status" value="1"/>
</dbReference>
<protein>
    <recommendedName>
        <fullName evidence="2">phosphomevalonate kinase</fullName>
        <ecNumber evidence="2">2.7.4.2</ecNumber>
    </recommendedName>
</protein>
<dbReference type="GO" id="GO:0019287">
    <property type="term" value="P:isopentenyl diphosphate biosynthetic process, mevalonate pathway"/>
    <property type="evidence" value="ECO:0007669"/>
    <property type="project" value="UniProtKB-UniPathway"/>
</dbReference>
<keyword evidence="6" id="KW-0067">ATP-binding</keyword>